<protein>
    <submittedName>
        <fullName evidence="2">Uncharacterized protein</fullName>
    </submittedName>
</protein>
<evidence type="ECO:0000313" key="3">
    <source>
        <dbReference type="Proteomes" id="UP001174936"/>
    </source>
</evidence>
<comment type="caution">
    <text evidence="2">The sequence shown here is derived from an EMBL/GenBank/DDBJ whole genome shotgun (WGS) entry which is preliminary data.</text>
</comment>
<dbReference type="AlphaFoldDB" id="A0AA39Y997"/>
<feature type="region of interest" description="Disordered" evidence="1">
    <location>
        <begin position="213"/>
        <end position="265"/>
    </location>
</feature>
<evidence type="ECO:0000256" key="1">
    <source>
        <dbReference type="SAM" id="MobiDB-lite"/>
    </source>
</evidence>
<proteinExistence type="predicted"/>
<dbReference type="EMBL" id="JAULSV010000003">
    <property type="protein sequence ID" value="KAK0648069.1"/>
    <property type="molecule type" value="Genomic_DNA"/>
</dbReference>
<accession>A0AA39Y997</accession>
<dbReference type="Proteomes" id="UP001174936">
    <property type="component" value="Unassembled WGS sequence"/>
</dbReference>
<name>A0AA39Y997_9PEZI</name>
<evidence type="ECO:0000313" key="2">
    <source>
        <dbReference type="EMBL" id="KAK0648069.1"/>
    </source>
</evidence>
<sequence length="265" mass="29775">MRANLAEILMSHSVANIHLSELLIEAPELPIHLPKLGHRPFQLLGGPIQVDELSFLNFEPPVHGHSVDRGDYEPFPDDEWYENGGAEWLIRFASYFSGIRSFAIDFSRASILFGLRENGSGHPGFHGLFFNVLCNQLILPNLEALRIAHSVCYEPALYGLLESHAQTIKHVDLVNIIFRNSDGDWRDFVYNVYDNLPNVTRLIMEHCSDSEGRYPVLEKNPGGVSAGGDDDSEEEDPGMGTSIDFRFHVPGGHTREDSGRLELYM</sequence>
<reference evidence="2" key="1">
    <citation type="submission" date="2023-06" db="EMBL/GenBank/DDBJ databases">
        <title>Genome-scale phylogeny and comparative genomics of the fungal order Sordariales.</title>
        <authorList>
            <consortium name="Lawrence Berkeley National Laboratory"/>
            <person name="Hensen N."/>
            <person name="Bonometti L."/>
            <person name="Westerberg I."/>
            <person name="Brannstrom I.O."/>
            <person name="Guillou S."/>
            <person name="Cros-Aarteil S."/>
            <person name="Calhoun S."/>
            <person name="Haridas S."/>
            <person name="Kuo A."/>
            <person name="Mondo S."/>
            <person name="Pangilinan J."/>
            <person name="Riley R."/>
            <person name="Labutti K."/>
            <person name="Andreopoulos B."/>
            <person name="Lipzen A."/>
            <person name="Chen C."/>
            <person name="Yanf M."/>
            <person name="Daum C."/>
            <person name="Ng V."/>
            <person name="Clum A."/>
            <person name="Steindorff A."/>
            <person name="Ohm R."/>
            <person name="Martin F."/>
            <person name="Silar P."/>
            <person name="Natvig D."/>
            <person name="Lalanne C."/>
            <person name="Gautier V."/>
            <person name="Ament-Velasquez S.L."/>
            <person name="Kruys A."/>
            <person name="Hutchinson M.I."/>
            <person name="Powell A.J."/>
            <person name="Barry K."/>
            <person name="Miller A.N."/>
            <person name="Grigoriev I.V."/>
            <person name="Debuchy R."/>
            <person name="Gladieux P."/>
            <person name="Thoren M.H."/>
            <person name="Johannesson H."/>
        </authorList>
    </citation>
    <scope>NUCLEOTIDE SEQUENCE</scope>
    <source>
        <strain evidence="2">SMH2532-1</strain>
    </source>
</reference>
<gene>
    <name evidence="2" type="ORF">B0T16DRAFT_455576</name>
</gene>
<feature type="compositionally biased region" description="Basic and acidic residues" evidence="1">
    <location>
        <begin position="253"/>
        <end position="265"/>
    </location>
</feature>
<keyword evidence="3" id="KW-1185">Reference proteome</keyword>
<organism evidence="2 3">
    <name type="scientific">Cercophora newfieldiana</name>
    <dbReference type="NCBI Taxonomy" id="92897"/>
    <lineage>
        <taxon>Eukaryota</taxon>
        <taxon>Fungi</taxon>
        <taxon>Dikarya</taxon>
        <taxon>Ascomycota</taxon>
        <taxon>Pezizomycotina</taxon>
        <taxon>Sordariomycetes</taxon>
        <taxon>Sordariomycetidae</taxon>
        <taxon>Sordariales</taxon>
        <taxon>Lasiosphaeriaceae</taxon>
        <taxon>Cercophora</taxon>
    </lineage>
</organism>
<feature type="compositionally biased region" description="Acidic residues" evidence="1">
    <location>
        <begin position="228"/>
        <end position="237"/>
    </location>
</feature>